<gene>
    <name evidence="8" type="primary">VPS20</name>
    <name evidence="8" type="ORF">K7432_002411</name>
</gene>
<evidence type="ECO:0000313" key="9">
    <source>
        <dbReference type="Proteomes" id="UP001479436"/>
    </source>
</evidence>
<keyword evidence="6" id="KW-0472">Membrane</keyword>
<feature type="compositionally biased region" description="Basic and acidic residues" evidence="7">
    <location>
        <begin position="178"/>
        <end position="188"/>
    </location>
</feature>
<dbReference type="Proteomes" id="UP001479436">
    <property type="component" value="Unassembled WGS sequence"/>
</dbReference>
<dbReference type="EMBL" id="JASJQH010000064">
    <property type="protein sequence ID" value="KAK9767645.1"/>
    <property type="molecule type" value="Genomic_DNA"/>
</dbReference>
<keyword evidence="4" id="KW-0967">Endosome</keyword>
<name>A0ABR2X1J6_9FUNG</name>
<evidence type="ECO:0000313" key="8">
    <source>
        <dbReference type="EMBL" id="KAK9767645.1"/>
    </source>
</evidence>
<keyword evidence="3" id="KW-0813">Transport</keyword>
<comment type="subcellular location">
    <subcellularLocation>
        <location evidence="1">Endosome membrane</location>
    </subcellularLocation>
</comment>
<dbReference type="PANTHER" id="PTHR22761:SF5">
    <property type="entry name" value="CHARGED MULTIVESICULAR BODY PROTEIN 6"/>
    <property type="match status" value="1"/>
</dbReference>
<dbReference type="InterPro" id="IPR005024">
    <property type="entry name" value="Snf7_fam"/>
</dbReference>
<evidence type="ECO:0000256" key="6">
    <source>
        <dbReference type="ARBA" id="ARBA00023136"/>
    </source>
</evidence>
<comment type="caution">
    <text evidence="8">The sequence shown here is derived from an EMBL/GenBank/DDBJ whole genome shotgun (WGS) entry which is preliminary data.</text>
</comment>
<sequence length="218" mass="25043">MGNSQGKQKRKITSQDRAILDIKVQRDKLKLYQRKIQTVLEREVEIAKQQLQLGNKRRALLALKKKKYQEQLLEKTDGQLLNLEELVSSIEFALVEKEVLAGLSSGNEVLKEIHSEMSIDAVEKLMDETADAIAYQNEIEELLSGKITEEDEEDILRQLDEIEKQEIEERMEVLPKVPEAKLPEKLPVEEEVEEEEEMPEPVRVKSKVAKKAEPMLAA</sequence>
<evidence type="ECO:0000256" key="2">
    <source>
        <dbReference type="ARBA" id="ARBA00006190"/>
    </source>
</evidence>
<reference evidence="8 9" key="1">
    <citation type="submission" date="2023-04" db="EMBL/GenBank/DDBJ databases">
        <title>Genome of Basidiobolus ranarum AG-B5.</title>
        <authorList>
            <person name="Stajich J.E."/>
            <person name="Carter-House D."/>
            <person name="Gryganskyi A."/>
        </authorList>
    </citation>
    <scope>NUCLEOTIDE SEQUENCE [LARGE SCALE GENOMIC DNA]</scope>
    <source>
        <strain evidence="8 9">AG-B5</strain>
    </source>
</reference>
<dbReference type="Gene3D" id="1.10.287.1060">
    <property type="entry name" value="ESAT-6-like"/>
    <property type="match status" value="1"/>
</dbReference>
<feature type="compositionally biased region" description="Acidic residues" evidence="7">
    <location>
        <begin position="189"/>
        <end position="199"/>
    </location>
</feature>
<evidence type="ECO:0000256" key="4">
    <source>
        <dbReference type="ARBA" id="ARBA00022753"/>
    </source>
</evidence>
<keyword evidence="9" id="KW-1185">Reference proteome</keyword>
<dbReference type="PANTHER" id="PTHR22761">
    <property type="entry name" value="CHARGED MULTIVESICULAR BODY PROTEIN"/>
    <property type="match status" value="1"/>
</dbReference>
<evidence type="ECO:0000256" key="7">
    <source>
        <dbReference type="SAM" id="MobiDB-lite"/>
    </source>
</evidence>
<accession>A0ABR2X1J6</accession>
<feature type="region of interest" description="Disordered" evidence="7">
    <location>
        <begin position="178"/>
        <end position="218"/>
    </location>
</feature>
<organism evidence="8 9">
    <name type="scientific">Basidiobolus ranarum</name>
    <dbReference type="NCBI Taxonomy" id="34480"/>
    <lineage>
        <taxon>Eukaryota</taxon>
        <taxon>Fungi</taxon>
        <taxon>Fungi incertae sedis</taxon>
        <taxon>Zoopagomycota</taxon>
        <taxon>Entomophthoromycotina</taxon>
        <taxon>Basidiobolomycetes</taxon>
        <taxon>Basidiobolales</taxon>
        <taxon>Basidiobolaceae</taxon>
        <taxon>Basidiobolus</taxon>
    </lineage>
</organism>
<protein>
    <submittedName>
        <fullName evidence="8">Vacuolar protein sorting-associated protein 20</fullName>
    </submittedName>
</protein>
<proteinExistence type="inferred from homology"/>
<comment type="similarity">
    <text evidence="2">Belongs to the SNF7 family.</text>
</comment>
<dbReference type="Pfam" id="PF03357">
    <property type="entry name" value="Snf7"/>
    <property type="match status" value="1"/>
</dbReference>
<evidence type="ECO:0000256" key="5">
    <source>
        <dbReference type="ARBA" id="ARBA00022927"/>
    </source>
</evidence>
<keyword evidence="5" id="KW-0653">Protein transport</keyword>
<evidence type="ECO:0000256" key="3">
    <source>
        <dbReference type="ARBA" id="ARBA00022448"/>
    </source>
</evidence>
<evidence type="ECO:0000256" key="1">
    <source>
        <dbReference type="ARBA" id="ARBA00004608"/>
    </source>
</evidence>